<dbReference type="KEGG" id="shi:Shel_23630"/>
<dbReference type="PRINTS" id="PR00834">
    <property type="entry name" value="PROTEASES2C"/>
</dbReference>
<organism evidence="5 6">
    <name type="scientific">Slackia heliotrinireducens (strain ATCC 29202 / DSM 20476 / NCTC 11029 / RHS 1)</name>
    <name type="common">Peptococcus heliotrinreducens</name>
    <dbReference type="NCBI Taxonomy" id="471855"/>
    <lineage>
        <taxon>Bacteria</taxon>
        <taxon>Bacillati</taxon>
        <taxon>Actinomycetota</taxon>
        <taxon>Coriobacteriia</taxon>
        <taxon>Eggerthellales</taxon>
        <taxon>Eggerthellaceae</taxon>
        <taxon>Slackia</taxon>
    </lineage>
</organism>
<keyword evidence="6" id="KW-1185">Reference proteome</keyword>
<evidence type="ECO:0000259" key="4">
    <source>
        <dbReference type="PROSITE" id="PS50106"/>
    </source>
</evidence>
<gene>
    <name evidence="5" type="ordered locus">Shel_23630</name>
</gene>
<dbReference type="Gene3D" id="2.40.10.120">
    <property type="match status" value="1"/>
</dbReference>
<reference evidence="5 6" key="1">
    <citation type="journal article" date="2009" name="Stand. Genomic Sci.">
        <title>Complete genome sequence of Slackia heliotrinireducens type strain (RHS 1).</title>
        <authorList>
            <person name="Pukall R."/>
            <person name="Lapidus A."/>
            <person name="Nolan M."/>
            <person name="Copeland A."/>
            <person name="Glavina Del Rio T."/>
            <person name="Lucas S."/>
            <person name="Chen F."/>
            <person name="Tice H."/>
            <person name="Cheng J.F."/>
            <person name="Chertkov O."/>
            <person name="Bruce D."/>
            <person name="Goodwin L."/>
            <person name="Kuske C."/>
            <person name="Brettin T."/>
            <person name="Detter J.C."/>
            <person name="Han C."/>
            <person name="Pitluck S."/>
            <person name="Pati A."/>
            <person name="Mavrommatis K."/>
            <person name="Ivanova N."/>
            <person name="Ovchinnikova G."/>
            <person name="Chen A."/>
            <person name="Palaniappan K."/>
            <person name="Schneider S."/>
            <person name="Rohde M."/>
            <person name="Chain P."/>
            <person name="D'haeseleer P."/>
            <person name="Goker M."/>
            <person name="Bristow J."/>
            <person name="Eisen J.A."/>
            <person name="Markowitz V."/>
            <person name="Kyrpides N.C."/>
            <person name="Klenk H.P."/>
            <person name="Hugenholtz P."/>
        </authorList>
    </citation>
    <scope>NUCLEOTIDE SEQUENCE [LARGE SCALE GENOMIC DNA]</scope>
    <source>
        <strain evidence="6">ATCC 29202 / DSM 20476 / NCTC 11029 / RHS 1</strain>
    </source>
</reference>
<dbReference type="InterPro" id="IPR001478">
    <property type="entry name" value="PDZ"/>
</dbReference>
<dbReference type="InterPro" id="IPR036034">
    <property type="entry name" value="PDZ_sf"/>
</dbReference>
<keyword evidence="2" id="KW-0378">Hydrolase</keyword>
<feature type="transmembrane region" description="Helical" evidence="3">
    <location>
        <begin position="151"/>
        <end position="175"/>
    </location>
</feature>
<dbReference type="SUPFAM" id="SSF50156">
    <property type="entry name" value="PDZ domain-like"/>
    <property type="match status" value="1"/>
</dbReference>
<dbReference type="RefSeq" id="WP_012799472.1">
    <property type="nucleotide sequence ID" value="NC_013165.1"/>
</dbReference>
<evidence type="ECO:0000313" key="6">
    <source>
        <dbReference type="Proteomes" id="UP000002026"/>
    </source>
</evidence>
<evidence type="ECO:0000313" key="5">
    <source>
        <dbReference type="EMBL" id="ACV23372.1"/>
    </source>
</evidence>
<dbReference type="Pfam" id="PF13180">
    <property type="entry name" value="PDZ_2"/>
    <property type="match status" value="1"/>
</dbReference>
<keyword evidence="1 5" id="KW-0645">Protease</keyword>
<dbReference type="InterPro" id="IPR001940">
    <property type="entry name" value="Peptidase_S1C"/>
</dbReference>
<keyword evidence="3" id="KW-0472">Membrane</keyword>
<protein>
    <submittedName>
        <fullName evidence="5">Trypsin-like serine protease with C-terminal PDZ domain</fullName>
    </submittedName>
</protein>
<name>C7N1T1_SLAHD</name>
<dbReference type="EMBL" id="CP001684">
    <property type="protein sequence ID" value="ACV23372.1"/>
    <property type="molecule type" value="Genomic_DNA"/>
</dbReference>
<dbReference type="Pfam" id="PF13365">
    <property type="entry name" value="Trypsin_2"/>
    <property type="match status" value="1"/>
</dbReference>
<dbReference type="PANTHER" id="PTHR43343:SF3">
    <property type="entry name" value="PROTEASE DO-LIKE 8, CHLOROPLASTIC"/>
    <property type="match status" value="1"/>
</dbReference>
<evidence type="ECO:0000256" key="1">
    <source>
        <dbReference type="ARBA" id="ARBA00022670"/>
    </source>
</evidence>
<sequence>MSDELNDKSTQKDASGVDITQGVVYGGLDEQSAAAAFDMPANAAMGRSTEEMPTQYPTVAATDSMPATYQVAAPASPGTTQRYASTAQFQAASQQSAAGYQTYQQTYAQQQAFAQQQAYAQQQAQQAQQAAQAKQAKKNASGQKSGAGKTFAAGFAGAALACALGLGGFVGYGALTSNNGSQGDVAETPALTQPQTKESSSTTINVNGEDTTLAQAVAAKALPSIASIDVYTKSGGSSWGWGMEADSSDSNSALSLYSLGSGVVITEDGYIITNYHVVEGADALTATINGVEYDAEYVGADPTSDIAVIKVNATDLTAIEIGSSSDVQVGEWVMSLGNAFGLDNSVSTGIVSALQRSTTLADETTGEVMIYPNMIQTDATINPGNSGGALVNANGELIGINSMITSYSGSSSGVGFAIPIDYAMGLAEQIIAGQTPTHAQLGVSMSAINAEVAQYNNLPTDKGVYVAAVYSGTAADEAGLETGDIIVKFDGQSITAPEELQLAVRGCAVGDTVDVVVNRGGEEITISVTLGSDETALSQEGAPQNNGNGYGNNDGGNEYGYGYNEQDLYDLFEYFNR</sequence>
<dbReference type="PANTHER" id="PTHR43343">
    <property type="entry name" value="PEPTIDASE S12"/>
    <property type="match status" value="1"/>
</dbReference>
<feature type="domain" description="PDZ" evidence="4">
    <location>
        <begin position="430"/>
        <end position="494"/>
    </location>
</feature>
<proteinExistence type="predicted"/>
<dbReference type="GO" id="GO:0004252">
    <property type="term" value="F:serine-type endopeptidase activity"/>
    <property type="evidence" value="ECO:0007669"/>
    <property type="project" value="InterPro"/>
</dbReference>
<dbReference type="PROSITE" id="PS50106">
    <property type="entry name" value="PDZ"/>
    <property type="match status" value="1"/>
</dbReference>
<accession>C7N1T1</accession>
<keyword evidence="3" id="KW-0812">Transmembrane</keyword>
<dbReference type="InterPro" id="IPR051201">
    <property type="entry name" value="Chloro_Bact_Ser_Proteases"/>
</dbReference>
<dbReference type="InterPro" id="IPR009003">
    <property type="entry name" value="Peptidase_S1_PA"/>
</dbReference>
<dbReference type="Gene3D" id="2.30.42.10">
    <property type="match status" value="1"/>
</dbReference>
<evidence type="ECO:0000256" key="2">
    <source>
        <dbReference type="ARBA" id="ARBA00022801"/>
    </source>
</evidence>
<keyword evidence="3" id="KW-1133">Transmembrane helix</keyword>
<dbReference type="GO" id="GO:0006508">
    <property type="term" value="P:proteolysis"/>
    <property type="evidence" value="ECO:0007669"/>
    <property type="project" value="UniProtKB-KW"/>
</dbReference>
<dbReference type="SMART" id="SM00228">
    <property type="entry name" value="PDZ"/>
    <property type="match status" value="1"/>
</dbReference>
<dbReference type="CDD" id="cd06779">
    <property type="entry name" value="cpPDZ_Deg_HtrA-like"/>
    <property type="match status" value="1"/>
</dbReference>
<dbReference type="STRING" id="471855.Shel_23630"/>
<dbReference type="Proteomes" id="UP000002026">
    <property type="component" value="Chromosome"/>
</dbReference>
<dbReference type="SUPFAM" id="SSF50494">
    <property type="entry name" value="Trypsin-like serine proteases"/>
    <property type="match status" value="1"/>
</dbReference>
<dbReference type="AlphaFoldDB" id="C7N1T1"/>
<evidence type="ECO:0000256" key="3">
    <source>
        <dbReference type="SAM" id="Phobius"/>
    </source>
</evidence>
<dbReference type="eggNOG" id="COG0265">
    <property type="taxonomic scope" value="Bacteria"/>
</dbReference>
<dbReference type="HOGENOM" id="CLU_020120_3_1_11"/>